<comment type="caution">
    <text evidence="1">The sequence shown here is derived from an EMBL/GenBank/DDBJ whole genome shotgun (WGS) entry which is preliminary data.</text>
</comment>
<accession>A0A2W5ID80</accession>
<dbReference type="AlphaFoldDB" id="A0A2W5ID80"/>
<reference evidence="1 2" key="1">
    <citation type="submission" date="2017-08" db="EMBL/GenBank/DDBJ databases">
        <title>Infants hospitalized years apart are colonized by the same room-sourced microbial strains.</title>
        <authorList>
            <person name="Brooks B."/>
            <person name="Olm M.R."/>
            <person name="Firek B.A."/>
            <person name="Baker R."/>
            <person name="Thomas B.C."/>
            <person name="Morowitz M.J."/>
            <person name="Banfield J.F."/>
        </authorList>
    </citation>
    <scope>NUCLEOTIDE SEQUENCE [LARGE SCALE GENOMIC DNA]</scope>
    <source>
        <strain evidence="1">S2_006_000_R1_57</strain>
    </source>
</reference>
<dbReference type="EMBL" id="QFOZ01000004">
    <property type="protein sequence ID" value="PZP89043.1"/>
    <property type="molecule type" value="Genomic_DNA"/>
</dbReference>
<evidence type="ECO:0000313" key="2">
    <source>
        <dbReference type="Proteomes" id="UP000248606"/>
    </source>
</evidence>
<proteinExistence type="predicted"/>
<sequence>MEVVNYCADNGSAGDNAGKRCGNATVKGLNGVYKGQGAKSNSGGAGKYGSADGGEGFSAVDESCGTEAGSF</sequence>
<protein>
    <submittedName>
        <fullName evidence="1">Uncharacterized protein</fullName>
    </submittedName>
</protein>
<gene>
    <name evidence="1" type="ORF">DI579_03835</name>
</gene>
<dbReference type="RefSeq" id="WP_290599389.1">
    <property type="nucleotide sequence ID" value="NZ_CAKZIO010000004.1"/>
</dbReference>
<dbReference type="Proteomes" id="UP000248606">
    <property type="component" value="Unassembled WGS sequence"/>
</dbReference>
<evidence type="ECO:0000313" key="1">
    <source>
        <dbReference type="EMBL" id="PZP89043.1"/>
    </source>
</evidence>
<name>A0A2W5ID80_9ACTN</name>
<organism evidence="1 2">
    <name type="scientific">Lawsonella clevelandensis</name>
    <dbReference type="NCBI Taxonomy" id="1528099"/>
    <lineage>
        <taxon>Bacteria</taxon>
        <taxon>Bacillati</taxon>
        <taxon>Actinomycetota</taxon>
        <taxon>Actinomycetes</taxon>
        <taxon>Mycobacteriales</taxon>
        <taxon>Lawsonellaceae</taxon>
        <taxon>Lawsonella</taxon>
    </lineage>
</organism>